<evidence type="ECO:0000313" key="1">
    <source>
        <dbReference type="EMBL" id="AFK42148.1"/>
    </source>
</evidence>
<protein>
    <submittedName>
        <fullName evidence="1">Uncharacterized protein</fullName>
    </submittedName>
</protein>
<proteinExistence type="evidence at transcript level"/>
<accession>I3SPF6</accession>
<dbReference type="AlphaFoldDB" id="I3SPF6"/>
<reference evidence="1" key="1">
    <citation type="submission" date="2012-05" db="EMBL/GenBank/DDBJ databases">
        <authorList>
            <person name="Krishnakumar V."/>
            <person name="Cheung F."/>
            <person name="Xiao Y."/>
            <person name="Chan A."/>
            <person name="Moskal W.A."/>
            <person name="Town C.D."/>
        </authorList>
    </citation>
    <scope>NUCLEOTIDE SEQUENCE</scope>
</reference>
<name>I3SPF6_LOTJA</name>
<dbReference type="EMBL" id="BT142354">
    <property type="protein sequence ID" value="AFK42148.1"/>
    <property type="molecule type" value="mRNA"/>
</dbReference>
<sequence length="49" mass="5874">MQPRMFRSPKGKQMLELLLMGLFGFRVLSRPHRISNWARKASWGPKLYR</sequence>
<organism evidence="1">
    <name type="scientific">Lotus japonicus</name>
    <name type="common">Lotus corniculatus var. japonicus</name>
    <dbReference type="NCBI Taxonomy" id="34305"/>
    <lineage>
        <taxon>Eukaryota</taxon>
        <taxon>Viridiplantae</taxon>
        <taxon>Streptophyta</taxon>
        <taxon>Embryophyta</taxon>
        <taxon>Tracheophyta</taxon>
        <taxon>Spermatophyta</taxon>
        <taxon>Magnoliopsida</taxon>
        <taxon>eudicotyledons</taxon>
        <taxon>Gunneridae</taxon>
        <taxon>Pentapetalae</taxon>
        <taxon>rosids</taxon>
        <taxon>fabids</taxon>
        <taxon>Fabales</taxon>
        <taxon>Fabaceae</taxon>
        <taxon>Papilionoideae</taxon>
        <taxon>50 kb inversion clade</taxon>
        <taxon>NPAAA clade</taxon>
        <taxon>Hologalegina</taxon>
        <taxon>robinioid clade</taxon>
        <taxon>Loteae</taxon>
        <taxon>Lotus</taxon>
    </lineage>
</organism>